<evidence type="ECO:0000256" key="1">
    <source>
        <dbReference type="SAM" id="MobiDB-lite"/>
    </source>
</evidence>
<proteinExistence type="predicted"/>
<feature type="region of interest" description="Disordered" evidence="1">
    <location>
        <begin position="41"/>
        <end position="63"/>
    </location>
</feature>
<dbReference type="AlphaFoldDB" id="A0A7W7Q0A2"/>
<organism evidence="2 3">
    <name type="scientific">Actinophytocola algeriensis</name>
    <dbReference type="NCBI Taxonomy" id="1768010"/>
    <lineage>
        <taxon>Bacteria</taxon>
        <taxon>Bacillati</taxon>
        <taxon>Actinomycetota</taxon>
        <taxon>Actinomycetes</taxon>
        <taxon>Pseudonocardiales</taxon>
        <taxon>Pseudonocardiaceae</taxon>
    </lineage>
</organism>
<dbReference type="RefSeq" id="WP_184809350.1">
    <property type="nucleotide sequence ID" value="NZ_JACHJQ010000001.1"/>
</dbReference>
<gene>
    <name evidence="2" type="ORF">FHR82_000646</name>
</gene>
<accession>A0A7W7Q0A2</accession>
<reference evidence="2 3" key="1">
    <citation type="submission" date="2020-08" db="EMBL/GenBank/DDBJ databases">
        <title>Genomic Encyclopedia of Type Strains, Phase III (KMG-III): the genomes of soil and plant-associated and newly described type strains.</title>
        <authorList>
            <person name="Whitman W."/>
        </authorList>
    </citation>
    <scope>NUCLEOTIDE SEQUENCE [LARGE SCALE GENOMIC DNA]</scope>
    <source>
        <strain evidence="2 3">CECT 8960</strain>
    </source>
</reference>
<dbReference type="Proteomes" id="UP000520767">
    <property type="component" value="Unassembled WGS sequence"/>
</dbReference>
<protein>
    <submittedName>
        <fullName evidence="2">Uncharacterized protein</fullName>
    </submittedName>
</protein>
<keyword evidence="3" id="KW-1185">Reference proteome</keyword>
<dbReference type="EMBL" id="JACHJQ010000001">
    <property type="protein sequence ID" value="MBB4904436.1"/>
    <property type="molecule type" value="Genomic_DNA"/>
</dbReference>
<name>A0A7W7Q0A2_9PSEU</name>
<comment type="caution">
    <text evidence="2">The sequence shown here is derived from an EMBL/GenBank/DDBJ whole genome shotgun (WGS) entry which is preliminary data.</text>
</comment>
<evidence type="ECO:0000313" key="2">
    <source>
        <dbReference type="EMBL" id="MBB4904436.1"/>
    </source>
</evidence>
<evidence type="ECO:0000313" key="3">
    <source>
        <dbReference type="Proteomes" id="UP000520767"/>
    </source>
</evidence>
<sequence>MIVIFTGFFGGAGFALDVDLLASSFGAVSASPLVHEVIINTARPNTPPTSRPRRGPPQAITQPPHLPVIVRHSVPDASNALEQAIHPDEESDFWGLRGT</sequence>